<evidence type="ECO:0000256" key="12">
    <source>
        <dbReference type="HAMAP-Rule" id="MF_00454"/>
    </source>
</evidence>
<keyword evidence="6 12" id="KW-0915">Sodium</keyword>
<evidence type="ECO:0000256" key="10">
    <source>
        <dbReference type="ARBA" id="ARBA00035120"/>
    </source>
</evidence>
<evidence type="ECO:0000256" key="1">
    <source>
        <dbReference type="ARBA" id="ARBA00004651"/>
    </source>
</evidence>
<dbReference type="GO" id="GO:0062054">
    <property type="term" value="F:fluoride channel activity"/>
    <property type="evidence" value="ECO:0007669"/>
    <property type="project" value="UniProtKB-UniRule"/>
</dbReference>
<dbReference type="GO" id="GO:0005886">
    <property type="term" value="C:plasma membrane"/>
    <property type="evidence" value="ECO:0007669"/>
    <property type="project" value="UniProtKB-SubCell"/>
</dbReference>
<dbReference type="InterPro" id="IPR003691">
    <property type="entry name" value="FluC"/>
</dbReference>
<comment type="catalytic activity">
    <reaction evidence="11">
        <text>fluoride(in) = fluoride(out)</text>
        <dbReference type="Rhea" id="RHEA:76159"/>
        <dbReference type="ChEBI" id="CHEBI:17051"/>
    </reaction>
    <physiologicalReaction direction="left-to-right" evidence="11">
        <dbReference type="Rhea" id="RHEA:76160"/>
    </physiologicalReaction>
</comment>
<keyword evidence="7 12" id="KW-0406">Ion transport</keyword>
<organism evidence="13 14">
    <name type="scientific">Limoniibacter endophyticus</name>
    <dbReference type="NCBI Taxonomy" id="1565040"/>
    <lineage>
        <taxon>Bacteria</taxon>
        <taxon>Pseudomonadati</taxon>
        <taxon>Pseudomonadota</taxon>
        <taxon>Alphaproteobacteria</taxon>
        <taxon>Hyphomicrobiales</taxon>
        <taxon>Bartonellaceae</taxon>
        <taxon>Limoniibacter</taxon>
    </lineage>
</organism>
<dbReference type="PANTHER" id="PTHR28259">
    <property type="entry name" value="FLUORIDE EXPORT PROTEIN 1-RELATED"/>
    <property type="match status" value="1"/>
</dbReference>
<comment type="similarity">
    <text evidence="10 12">Belongs to the fluoride channel Fluc/FEX (TC 1.A.43) family.</text>
</comment>
<comment type="caution">
    <text evidence="13">The sequence shown here is derived from an EMBL/GenBank/DDBJ whole genome shotgun (WGS) entry which is preliminary data.</text>
</comment>
<dbReference type="AlphaFoldDB" id="A0A8J3DG16"/>
<keyword evidence="5 12" id="KW-1133">Transmembrane helix</keyword>
<accession>A0A8J3DG16</accession>
<reference evidence="13" key="2">
    <citation type="submission" date="2020-09" db="EMBL/GenBank/DDBJ databases">
        <authorList>
            <person name="Sun Q."/>
            <person name="Kim S."/>
        </authorList>
    </citation>
    <scope>NUCLEOTIDE SEQUENCE</scope>
    <source>
        <strain evidence="13">KCTC 42097</strain>
    </source>
</reference>
<reference evidence="13" key="1">
    <citation type="journal article" date="2014" name="Int. J. Syst. Evol. Microbiol.">
        <title>Complete genome sequence of Corynebacterium casei LMG S-19264T (=DSM 44701T), isolated from a smear-ripened cheese.</title>
        <authorList>
            <consortium name="US DOE Joint Genome Institute (JGI-PGF)"/>
            <person name="Walter F."/>
            <person name="Albersmeier A."/>
            <person name="Kalinowski J."/>
            <person name="Ruckert C."/>
        </authorList>
    </citation>
    <scope>NUCLEOTIDE SEQUENCE</scope>
    <source>
        <strain evidence="13">KCTC 42097</strain>
    </source>
</reference>
<evidence type="ECO:0000256" key="5">
    <source>
        <dbReference type="ARBA" id="ARBA00022989"/>
    </source>
</evidence>
<keyword evidence="12" id="KW-0813">Transport</keyword>
<name>A0A8J3DG16_9HYPH</name>
<proteinExistence type="inferred from homology"/>
<evidence type="ECO:0000256" key="4">
    <source>
        <dbReference type="ARBA" id="ARBA00022692"/>
    </source>
</evidence>
<evidence type="ECO:0000256" key="9">
    <source>
        <dbReference type="ARBA" id="ARBA00023303"/>
    </source>
</evidence>
<evidence type="ECO:0000256" key="2">
    <source>
        <dbReference type="ARBA" id="ARBA00022475"/>
    </source>
</evidence>
<feature type="transmembrane region" description="Helical" evidence="12">
    <location>
        <begin position="97"/>
        <end position="120"/>
    </location>
</feature>
<feature type="binding site" evidence="12">
    <location>
        <position position="75"/>
    </location>
    <ligand>
        <name>Na(+)</name>
        <dbReference type="ChEBI" id="CHEBI:29101"/>
        <note>structural</note>
    </ligand>
</feature>
<evidence type="ECO:0000313" key="13">
    <source>
        <dbReference type="EMBL" id="GHC63151.1"/>
    </source>
</evidence>
<protein>
    <recommendedName>
        <fullName evidence="12">Fluoride-specific ion channel FluC</fullName>
    </recommendedName>
</protein>
<feature type="transmembrane region" description="Helical" evidence="12">
    <location>
        <begin position="67"/>
        <end position="85"/>
    </location>
</feature>
<evidence type="ECO:0000256" key="7">
    <source>
        <dbReference type="ARBA" id="ARBA00023065"/>
    </source>
</evidence>
<dbReference type="PANTHER" id="PTHR28259:SF1">
    <property type="entry name" value="FLUORIDE EXPORT PROTEIN 1-RELATED"/>
    <property type="match status" value="1"/>
</dbReference>
<keyword evidence="14" id="KW-1185">Reference proteome</keyword>
<sequence>MMHLLLVCAGGAIGAGLRHLANMVLLRWFGPGFPWGTMAVNVSGSLVMGFFAALLARKLGASTEWRLFFATGILGGYTTFSAFSLETVNLWLDGREMAAAAYVAVSVIFGLLALCAGLWFGRSLL</sequence>
<feature type="binding site" evidence="12">
    <location>
        <position position="78"/>
    </location>
    <ligand>
        <name>Na(+)</name>
        <dbReference type="ChEBI" id="CHEBI:29101"/>
        <note>structural</note>
    </ligand>
</feature>
<evidence type="ECO:0000256" key="8">
    <source>
        <dbReference type="ARBA" id="ARBA00023136"/>
    </source>
</evidence>
<keyword evidence="9 12" id="KW-0407">Ion channel</keyword>
<dbReference type="GO" id="GO:0046872">
    <property type="term" value="F:metal ion binding"/>
    <property type="evidence" value="ECO:0007669"/>
    <property type="project" value="UniProtKB-KW"/>
</dbReference>
<keyword evidence="3" id="KW-0997">Cell inner membrane</keyword>
<dbReference type="GO" id="GO:0140114">
    <property type="term" value="P:cellular detoxification of fluoride"/>
    <property type="evidence" value="ECO:0007669"/>
    <property type="project" value="UniProtKB-UniRule"/>
</dbReference>
<dbReference type="Proteomes" id="UP000641137">
    <property type="component" value="Unassembled WGS sequence"/>
</dbReference>
<evidence type="ECO:0000256" key="6">
    <source>
        <dbReference type="ARBA" id="ARBA00023053"/>
    </source>
</evidence>
<dbReference type="EMBL" id="BMZO01000001">
    <property type="protein sequence ID" value="GHC63151.1"/>
    <property type="molecule type" value="Genomic_DNA"/>
</dbReference>
<feature type="transmembrane region" description="Helical" evidence="12">
    <location>
        <begin position="33"/>
        <end position="55"/>
    </location>
</feature>
<evidence type="ECO:0000256" key="3">
    <source>
        <dbReference type="ARBA" id="ARBA00022519"/>
    </source>
</evidence>
<evidence type="ECO:0000313" key="14">
    <source>
        <dbReference type="Proteomes" id="UP000641137"/>
    </source>
</evidence>
<dbReference type="NCBIfam" id="TIGR00494">
    <property type="entry name" value="crcB"/>
    <property type="match status" value="1"/>
</dbReference>
<comment type="subcellular location">
    <subcellularLocation>
        <location evidence="1 12">Cell membrane</location>
        <topology evidence="1 12">Multi-pass membrane protein</topology>
    </subcellularLocation>
</comment>
<gene>
    <name evidence="12 13" type="primary">crcB</name>
    <name evidence="12" type="synonym">fluC</name>
    <name evidence="13" type="ORF">GCM10010136_04740</name>
</gene>
<dbReference type="RefSeq" id="WP_189487476.1">
    <property type="nucleotide sequence ID" value="NZ_BMZO01000001.1"/>
</dbReference>
<keyword evidence="12" id="KW-0479">Metal-binding</keyword>
<dbReference type="NCBIfam" id="NF010791">
    <property type="entry name" value="PRK14195.1"/>
    <property type="match status" value="1"/>
</dbReference>
<keyword evidence="2 12" id="KW-1003">Cell membrane</keyword>
<dbReference type="Pfam" id="PF02537">
    <property type="entry name" value="CRCB"/>
    <property type="match status" value="1"/>
</dbReference>
<evidence type="ECO:0000256" key="11">
    <source>
        <dbReference type="ARBA" id="ARBA00035585"/>
    </source>
</evidence>
<keyword evidence="8 12" id="KW-0472">Membrane</keyword>
<keyword evidence="4 12" id="KW-0812">Transmembrane</keyword>
<dbReference type="HAMAP" id="MF_00454">
    <property type="entry name" value="FluC"/>
    <property type="match status" value="1"/>
</dbReference>
<comment type="function">
    <text evidence="12">Fluoride-specific ion channel. Important for reducing fluoride concentration in the cell, thus reducing its toxicity.</text>
</comment>
<comment type="activity regulation">
    <text evidence="12">Na(+) is not transported, but it plays an essential structural role and its presence is essential for fluoride channel function.</text>
</comment>